<reference evidence="2 3" key="1">
    <citation type="submission" date="2019-08" db="EMBL/GenBank/DDBJ databases">
        <authorList>
            <person name="Seo M.-J."/>
        </authorList>
    </citation>
    <scope>NUCLEOTIDE SEQUENCE [LARGE SCALE GENOMIC DNA]</scope>
    <source>
        <strain evidence="2 3">KIGAM108</strain>
    </source>
</reference>
<dbReference type="EMBL" id="VTHL01000014">
    <property type="protein sequence ID" value="TYZ08080.1"/>
    <property type="molecule type" value="Genomic_DNA"/>
</dbReference>
<accession>A0A5D6UY68</accession>
<gene>
    <name evidence="2" type="ORF">FY528_13620</name>
</gene>
<comment type="caution">
    <text evidence="2">The sequence shown here is derived from an EMBL/GenBank/DDBJ whole genome shotgun (WGS) entry which is preliminary data.</text>
</comment>
<proteinExistence type="predicted"/>
<dbReference type="InterPro" id="IPR029063">
    <property type="entry name" value="SAM-dependent_MTases_sf"/>
</dbReference>
<keyword evidence="3" id="KW-1185">Reference proteome</keyword>
<evidence type="ECO:0000256" key="1">
    <source>
        <dbReference type="SAM" id="MobiDB-lite"/>
    </source>
</evidence>
<evidence type="ECO:0000313" key="3">
    <source>
        <dbReference type="Proteomes" id="UP000322791"/>
    </source>
</evidence>
<evidence type="ECO:0000313" key="2">
    <source>
        <dbReference type="EMBL" id="TYZ08080.1"/>
    </source>
</evidence>
<feature type="region of interest" description="Disordered" evidence="1">
    <location>
        <begin position="1"/>
        <end position="20"/>
    </location>
</feature>
<dbReference type="RefSeq" id="WP_149071574.1">
    <property type="nucleotide sequence ID" value="NZ_VTHL01000014.1"/>
</dbReference>
<organism evidence="2 3">
    <name type="scientific">Hymenobacter lutimineralis</name>
    <dbReference type="NCBI Taxonomy" id="2606448"/>
    <lineage>
        <taxon>Bacteria</taxon>
        <taxon>Pseudomonadati</taxon>
        <taxon>Bacteroidota</taxon>
        <taxon>Cytophagia</taxon>
        <taxon>Cytophagales</taxon>
        <taxon>Hymenobacteraceae</taxon>
        <taxon>Hymenobacter</taxon>
    </lineage>
</organism>
<name>A0A5D6UY68_9BACT</name>
<dbReference type="AlphaFoldDB" id="A0A5D6UY68"/>
<dbReference type="Proteomes" id="UP000322791">
    <property type="component" value="Unassembled WGS sequence"/>
</dbReference>
<evidence type="ECO:0008006" key="4">
    <source>
        <dbReference type="Google" id="ProtNLM"/>
    </source>
</evidence>
<protein>
    <recommendedName>
        <fullName evidence="4">Class I SAM-dependent methyltransferase</fullName>
    </recommendedName>
</protein>
<dbReference type="SUPFAM" id="SSF53335">
    <property type="entry name" value="S-adenosyl-L-methionine-dependent methyltransferases"/>
    <property type="match status" value="1"/>
</dbReference>
<sequence>MLSQFPGVPRAGLDKSPGMLGEAQRANPDALFLQEGDFRDAHPEWREAWSLVSCMWGAYIYVDSVAEVEQVVANLIAWTQPGGHVYLPVIDGEDMSRPMPKYEEVVIGFGGLTRMVASVWDWHEYETGQLHKQLISPHPDHLLRLMAPHFEHLELLRFPVPAPEWPSRKAILASGRRAQPNPAQPATITYQSIPSSPFLPAELTPQDQAAKLPYQVLIAELAQRFRPAHLLPALKRRLGM</sequence>
<dbReference type="Gene3D" id="3.40.50.150">
    <property type="entry name" value="Vaccinia Virus protein VP39"/>
    <property type="match status" value="1"/>
</dbReference>